<proteinExistence type="inferred from homology"/>
<dbReference type="GO" id="GO:0005524">
    <property type="term" value="F:ATP binding"/>
    <property type="evidence" value="ECO:0007669"/>
    <property type="project" value="UniProtKB-KW"/>
</dbReference>
<evidence type="ECO:0000256" key="4">
    <source>
        <dbReference type="SAM" id="MobiDB-lite"/>
    </source>
</evidence>
<accession>A0A430QUR3</accession>
<keyword evidence="2" id="KW-0547">Nucleotide-binding</keyword>
<evidence type="ECO:0000313" key="7">
    <source>
        <dbReference type="Proteomes" id="UP000290809"/>
    </source>
</evidence>
<dbReference type="GO" id="GO:0005737">
    <property type="term" value="C:cytoplasm"/>
    <property type="evidence" value="ECO:0007669"/>
    <property type="project" value="TreeGrafter"/>
</dbReference>
<reference evidence="6 7" key="1">
    <citation type="journal article" date="2019" name="PLoS Pathog.">
        <title>Genome sequence of the bovine parasite Schistosoma bovis Tanzania.</title>
        <authorList>
            <person name="Oey H."/>
            <person name="Zakrzewski M."/>
            <person name="Gobert G."/>
            <person name="Gravermann K."/>
            <person name="Stoye J."/>
            <person name="Jones M."/>
            <person name="Mcmanus D."/>
            <person name="Krause L."/>
        </authorList>
    </citation>
    <scope>NUCLEOTIDE SEQUENCE [LARGE SCALE GENOMIC DNA]</scope>
    <source>
        <strain evidence="6 7">TAN1997</strain>
    </source>
</reference>
<feature type="domain" description="Protein kinase" evidence="5">
    <location>
        <begin position="1"/>
        <end position="217"/>
    </location>
</feature>
<comment type="similarity">
    <text evidence="1">Belongs to the protein kinase superfamily. STE Ser/Thr protein kinase family. STE20 subfamily.</text>
</comment>
<keyword evidence="7" id="KW-1185">Reference proteome</keyword>
<evidence type="ECO:0000256" key="3">
    <source>
        <dbReference type="ARBA" id="ARBA00022840"/>
    </source>
</evidence>
<dbReference type="PANTHER" id="PTHR48012">
    <property type="entry name" value="STERILE20-LIKE KINASE, ISOFORM B-RELATED"/>
    <property type="match status" value="1"/>
</dbReference>
<organism evidence="6 7">
    <name type="scientific">Schistosoma bovis</name>
    <name type="common">Blood fluke</name>
    <dbReference type="NCBI Taxonomy" id="6184"/>
    <lineage>
        <taxon>Eukaryota</taxon>
        <taxon>Metazoa</taxon>
        <taxon>Spiralia</taxon>
        <taxon>Lophotrochozoa</taxon>
        <taxon>Platyhelminthes</taxon>
        <taxon>Trematoda</taxon>
        <taxon>Digenea</taxon>
        <taxon>Strigeidida</taxon>
        <taxon>Schistosomatoidea</taxon>
        <taxon>Schistosomatidae</taxon>
        <taxon>Schistosoma</taxon>
    </lineage>
</organism>
<dbReference type="Proteomes" id="UP000290809">
    <property type="component" value="Unassembled WGS sequence"/>
</dbReference>
<feature type="non-terminal residue" evidence="6">
    <location>
        <position position="1"/>
    </location>
</feature>
<protein>
    <recommendedName>
        <fullName evidence="5">Protein kinase domain-containing protein</fullName>
    </recommendedName>
</protein>
<dbReference type="Gene3D" id="1.10.510.10">
    <property type="entry name" value="Transferase(Phosphotransferase) domain 1"/>
    <property type="match status" value="1"/>
</dbReference>
<dbReference type="Pfam" id="PF00069">
    <property type="entry name" value="Pkinase"/>
    <property type="match status" value="1"/>
</dbReference>
<sequence>VKDSIDLFTLRRHAVKIISKLGVRKIPGGWSQALHEASLMRRLSAYVVLNENISKDKRKNVDSSEKLNKSRRFHPRLSIGSTQINQETDTKFNKSKSRKTSSIEQPTRKHGLHFLHRNGVIHRDIKPANLLLTPAPGCGLSGFGSPNGTMDLPDHNWLCSTGSQSAFCQRSLANLLLALSRGWLVKLTDFGVSASISAFSTNDMVILLSAFSCLSPY</sequence>
<dbReference type="PROSITE" id="PS00108">
    <property type="entry name" value="PROTEIN_KINASE_ST"/>
    <property type="match status" value="1"/>
</dbReference>
<dbReference type="InterPro" id="IPR050629">
    <property type="entry name" value="STE20/SPS1-PAK"/>
</dbReference>
<dbReference type="STRING" id="6184.A0A430QUR3"/>
<gene>
    <name evidence="6" type="ORF">DC041_0009263</name>
</gene>
<name>A0A430QUR3_SCHBO</name>
<dbReference type="InterPro" id="IPR008271">
    <property type="entry name" value="Ser/Thr_kinase_AS"/>
</dbReference>
<feature type="region of interest" description="Disordered" evidence="4">
    <location>
        <begin position="58"/>
        <end position="108"/>
    </location>
</feature>
<keyword evidence="3" id="KW-0067">ATP-binding</keyword>
<dbReference type="EMBL" id="QMKO01000156">
    <property type="protein sequence ID" value="RTG91387.1"/>
    <property type="molecule type" value="Genomic_DNA"/>
</dbReference>
<evidence type="ECO:0000256" key="1">
    <source>
        <dbReference type="ARBA" id="ARBA00008874"/>
    </source>
</evidence>
<dbReference type="SUPFAM" id="SSF56112">
    <property type="entry name" value="Protein kinase-like (PK-like)"/>
    <property type="match status" value="1"/>
</dbReference>
<comment type="caution">
    <text evidence="6">The sequence shown here is derived from an EMBL/GenBank/DDBJ whole genome shotgun (WGS) entry which is preliminary data.</text>
</comment>
<evidence type="ECO:0000313" key="6">
    <source>
        <dbReference type="EMBL" id="RTG91387.1"/>
    </source>
</evidence>
<dbReference type="InterPro" id="IPR000719">
    <property type="entry name" value="Prot_kinase_dom"/>
</dbReference>
<dbReference type="InterPro" id="IPR011009">
    <property type="entry name" value="Kinase-like_dom_sf"/>
</dbReference>
<evidence type="ECO:0000256" key="2">
    <source>
        <dbReference type="ARBA" id="ARBA00022741"/>
    </source>
</evidence>
<evidence type="ECO:0000259" key="5">
    <source>
        <dbReference type="PROSITE" id="PS50011"/>
    </source>
</evidence>
<dbReference type="AlphaFoldDB" id="A0A430QUR3"/>
<dbReference type="GO" id="GO:0004674">
    <property type="term" value="F:protein serine/threonine kinase activity"/>
    <property type="evidence" value="ECO:0007669"/>
    <property type="project" value="TreeGrafter"/>
</dbReference>
<feature type="compositionally biased region" description="Basic and acidic residues" evidence="4">
    <location>
        <begin position="58"/>
        <end position="68"/>
    </location>
</feature>
<dbReference type="PROSITE" id="PS50011">
    <property type="entry name" value="PROTEIN_KINASE_DOM"/>
    <property type="match status" value="1"/>
</dbReference>